<evidence type="ECO:0000313" key="3">
    <source>
        <dbReference type="Proteomes" id="UP000232063"/>
    </source>
</evidence>
<protein>
    <recommendedName>
        <fullName evidence="1">Antitoxin SocA-like Panacea domain-containing protein</fullName>
    </recommendedName>
</protein>
<dbReference type="AlphaFoldDB" id="A0A2K8NWW3"/>
<reference evidence="2 3" key="1">
    <citation type="submission" date="2017-11" db="EMBL/GenBank/DDBJ databases">
        <title>Genome sequence of Entomoplasma luminosum PIMN-1 (ATCC 49195).</title>
        <authorList>
            <person name="Lo W.-S."/>
            <person name="Gasparich G.E."/>
            <person name="Kuo C.-H."/>
        </authorList>
    </citation>
    <scope>NUCLEOTIDE SEQUENCE [LARGE SCALE GENOMIC DNA]</scope>
    <source>
        <strain evidence="2 3">PIMN-1</strain>
    </source>
</reference>
<keyword evidence="3" id="KW-1185">Reference proteome</keyword>
<feature type="domain" description="Antitoxin SocA-like Panacea" evidence="1">
    <location>
        <begin position="55"/>
        <end position="169"/>
    </location>
</feature>
<accession>A0A2K8NWW3</accession>
<organism evidence="2 3">
    <name type="scientific">Williamsoniiplasma luminosum</name>
    <dbReference type="NCBI Taxonomy" id="214888"/>
    <lineage>
        <taxon>Bacteria</taxon>
        <taxon>Bacillati</taxon>
        <taxon>Mycoplasmatota</taxon>
        <taxon>Mollicutes</taxon>
        <taxon>Entomoplasmatales</taxon>
        <taxon>Williamsoniiplasma</taxon>
    </lineage>
</organism>
<name>A0A2K8NWW3_9MOLU</name>
<dbReference type="Pfam" id="PF13274">
    <property type="entry name" value="SocA_Panacea"/>
    <property type="match status" value="1"/>
</dbReference>
<evidence type="ECO:0000313" key="2">
    <source>
        <dbReference type="EMBL" id="ATZ17231.1"/>
    </source>
</evidence>
<proteinExistence type="predicted"/>
<gene>
    <name evidence="2" type="ORF">ELUMI_v1c05070</name>
</gene>
<evidence type="ECO:0000259" key="1">
    <source>
        <dbReference type="Pfam" id="PF13274"/>
    </source>
</evidence>
<sequence length="198" mass="23981">MNVEYIKEVISKRKKINSFFELDTEDIEKIWFASNRFFDISKQRKFTIYKTHFLKFISILEIEYMKQAGNYFTSQKMIRMENGPVPSKMKDFIDYFFLEQLSSNNEISPFKISNKTNGKKQLEWNEEFETFKIFSSEFELNLIEWCTNKIFELNNSKKLSDFTHKYKSWINAVDGKEMNLLDEIDDKERRFDMEIIYG</sequence>
<dbReference type="Proteomes" id="UP000232063">
    <property type="component" value="Chromosome"/>
</dbReference>
<dbReference type="EMBL" id="CP024963">
    <property type="protein sequence ID" value="ATZ17231.1"/>
    <property type="molecule type" value="Genomic_DNA"/>
</dbReference>
<dbReference type="RefSeq" id="WP_025734657.1">
    <property type="nucleotide sequence ID" value="NZ_CP024963.1"/>
</dbReference>
<dbReference type="InterPro" id="IPR025272">
    <property type="entry name" value="SocA_Panacea"/>
</dbReference>
<dbReference type="KEGG" id="elj:ELUMI_v1c05070"/>